<comment type="pathway">
    <text evidence="1">Antibiotic biosynthesis.</text>
</comment>
<evidence type="ECO:0000256" key="3">
    <source>
        <dbReference type="ARBA" id="ARBA00022553"/>
    </source>
</evidence>
<dbReference type="InterPro" id="IPR054514">
    <property type="entry name" value="RhiE-like_linker"/>
</dbReference>
<dbReference type="EMBL" id="CP000667">
    <property type="protein sequence ID" value="ABP55210.1"/>
    <property type="molecule type" value="Genomic_DNA"/>
</dbReference>
<dbReference type="Pfam" id="PF16197">
    <property type="entry name" value="KAsynt_C_assoc"/>
    <property type="match status" value="1"/>
</dbReference>
<accession>A4X8L0</accession>
<dbReference type="FunFam" id="3.40.47.10:FF:000019">
    <property type="entry name" value="Polyketide synthase type I"/>
    <property type="match status" value="4"/>
</dbReference>
<dbReference type="PATRIC" id="fig|369723.5.peg.2853"/>
<evidence type="ECO:0000259" key="11">
    <source>
        <dbReference type="PROSITE" id="PS52004"/>
    </source>
</evidence>
<dbReference type="Pfam" id="PF08659">
    <property type="entry name" value="KR"/>
    <property type="match status" value="4"/>
</dbReference>
<dbReference type="Gene3D" id="1.10.1200.10">
    <property type="entry name" value="ACP-like"/>
    <property type="match status" value="5"/>
</dbReference>
<evidence type="ECO:0000256" key="9">
    <source>
        <dbReference type="SAM" id="MobiDB-lite"/>
    </source>
</evidence>
<feature type="domain" description="PKS/mFAS DH" evidence="12">
    <location>
        <begin position="4562"/>
        <end position="4835"/>
    </location>
</feature>
<feature type="active site" description="Proton donor; for dehydratase activity" evidence="8">
    <location>
        <position position="6497"/>
    </location>
</feature>
<dbReference type="Gene3D" id="3.10.129.110">
    <property type="entry name" value="Polyketide synthase dehydratase"/>
    <property type="match status" value="4"/>
</dbReference>
<evidence type="ECO:0000256" key="5">
    <source>
        <dbReference type="ARBA" id="ARBA00022737"/>
    </source>
</evidence>
<dbReference type="PROSITE" id="PS00012">
    <property type="entry name" value="PHOSPHOPANTETHEINE"/>
    <property type="match status" value="3"/>
</dbReference>
<feature type="domain" description="Carrier" evidence="10">
    <location>
        <begin position="77"/>
        <end position="154"/>
    </location>
</feature>
<dbReference type="Proteomes" id="UP000000235">
    <property type="component" value="Chromosome"/>
</dbReference>
<dbReference type="InterPro" id="IPR042104">
    <property type="entry name" value="PKS_dehydratase_sf"/>
</dbReference>
<evidence type="ECO:0000256" key="1">
    <source>
        <dbReference type="ARBA" id="ARBA00004792"/>
    </source>
</evidence>
<gene>
    <name evidence="13" type="ordered locus">Strop_2768</name>
</gene>
<evidence type="ECO:0000256" key="8">
    <source>
        <dbReference type="PROSITE-ProRule" id="PRU01363"/>
    </source>
</evidence>
<dbReference type="InterPro" id="IPR049551">
    <property type="entry name" value="PKS_DH_C"/>
</dbReference>
<keyword evidence="2" id="KW-0596">Phosphopantetheine</keyword>
<dbReference type="CDD" id="cd00833">
    <property type="entry name" value="PKS"/>
    <property type="match status" value="4"/>
</dbReference>
<feature type="active site" description="Proton acceptor; for dehydratase activity" evidence="8">
    <location>
        <position position="4594"/>
    </location>
</feature>
<dbReference type="InterPro" id="IPR013968">
    <property type="entry name" value="PKS_KR"/>
</dbReference>
<feature type="domain" description="PKS/mFAS DH" evidence="12">
    <location>
        <begin position="6299"/>
        <end position="6576"/>
    </location>
</feature>
<feature type="domain" description="Ketosynthase family 3 (KS3)" evidence="11">
    <location>
        <begin position="5381"/>
        <end position="5807"/>
    </location>
</feature>
<dbReference type="HOGENOM" id="CLU_000022_58_3_11"/>
<dbReference type="SUPFAM" id="SSF47336">
    <property type="entry name" value="ACP-like"/>
    <property type="match status" value="5"/>
</dbReference>
<dbReference type="InterPro" id="IPR009081">
    <property type="entry name" value="PP-bd_ACP"/>
</dbReference>
<feature type="domain" description="PKS/mFAS DH" evidence="12">
    <location>
        <begin position="1074"/>
        <end position="1349"/>
    </location>
</feature>
<dbReference type="KEGG" id="stp:Strop_2768"/>
<dbReference type="InterPro" id="IPR050091">
    <property type="entry name" value="PKS_NRPS_Biosynth_Enz"/>
</dbReference>
<dbReference type="SMART" id="SM00825">
    <property type="entry name" value="PKS_KS"/>
    <property type="match status" value="4"/>
</dbReference>
<feature type="region of interest" description="C-terminal hotdog fold" evidence="8">
    <location>
        <begin position="6436"/>
        <end position="6576"/>
    </location>
</feature>
<reference evidence="14" key="1">
    <citation type="journal article" date="2007" name="Proc. Natl. Acad. Sci. U.S.A.">
        <title>Genome sequencing reveals complex secondary metabolome in the marine actinomycete Salinispora tropica.</title>
        <authorList>
            <person name="Udwary D.W."/>
            <person name="Zeigler L."/>
            <person name="Asolkar R.N."/>
            <person name="Singan V."/>
            <person name="Lapidus A."/>
            <person name="Fenical W."/>
            <person name="Jensen P.R."/>
            <person name="Moore B.S."/>
        </authorList>
    </citation>
    <scope>NUCLEOTIDE SEQUENCE [LARGE SCALE GENOMIC DNA]</scope>
    <source>
        <strain evidence="14">ATCC BAA-916 / DSM 44818 / CNB-440</strain>
    </source>
</reference>
<dbReference type="SMART" id="SM01294">
    <property type="entry name" value="PKS_PP_betabranch"/>
    <property type="match status" value="5"/>
</dbReference>
<dbReference type="Pfam" id="PF00109">
    <property type="entry name" value="ketoacyl-synt"/>
    <property type="match status" value="4"/>
</dbReference>
<dbReference type="PANTHER" id="PTHR43775">
    <property type="entry name" value="FATTY ACID SYNTHASE"/>
    <property type="match status" value="1"/>
</dbReference>
<feature type="domain" description="Carrier" evidence="10">
    <location>
        <begin position="7051"/>
        <end position="7129"/>
    </location>
</feature>
<name>A4X8L0_SALTO</name>
<feature type="domain" description="Carrier" evidence="10">
    <location>
        <begin position="1816"/>
        <end position="1891"/>
    </location>
</feature>
<dbReference type="InterPro" id="IPR036291">
    <property type="entry name" value="NAD(P)-bd_dom_sf"/>
</dbReference>
<dbReference type="SMART" id="SM00827">
    <property type="entry name" value="PKS_AT"/>
    <property type="match status" value="4"/>
</dbReference>
<dbReference type="InterPro" id="IPR014031">
    <property type="entry name" value="Ketoacyl_synth_C"/>
</dbReference>
<dbReference type="SMART" id="SM00823">
    <property type="entry name" value="PKS_PP"/>
    <property type="match status" value="5"/>
</dbReference>
<dbReference type="GO" id="GO:0031177">
    <property type="term" value="F:phosphopantetheine binding"/>
    <property type="evidence" value="ECO:0007669"/>
    <property type="project" value="InterPro"/>
</dbReference>
<dbReference type="PROSITE" id="PS52019">
    <property type="entry name" value="PKS_MFAS_DH"/>
    <property type="match status" value="4"/>
</dbReference>
<feature type="active site" description="Proton acceptor; for dehydratase activity" evidence="8">
    <location>
        <position position="6331"/>
    </location>
</feature>
<dbReference type="PROSITE" id="PS00606">
    <property type="entry name" value="KS3_1"/>
    <property type="match status" value="3"/>
</dbReference>
<dbReference type="InterPro" id="IPR018201">
    <property type="entry name" value="Ketoacyl_synth_AS"/>
</dbReference>
<feature type="region of interest" description="Disordered" evidence="9">
    <location>
        <begin position="1"/>
        <end position="39"/>
    </location>
</feature>
<dbReference type="InterPro" id="IPR006162">
    <property type="entry name" value="Ppantetheine_attach_site"/>
</dbReference>
<dbReference type="eggNOG" id="COG3321">
    <property type="taxonomic scope" value="Bacteria"/>
</dbReference>
<evidence type="ECO:0000259" key="10">
    <source>
        <dbReference type="PROSITE" id="PS50075"/>
    </source>
</evidence>
<feature type="active site" description="Proton donor; for dehydratase activity" evidence="8">
    <location>
        <position position="3029"/>
    </location>
</feature>
<evidence type="ECO:0000256" key="6">
    <source>
        <dbReference type="ARBA" id="ARBA00023268"/>
    </source>
</evidence>
<evidence type="ECO:0000256" key="2">
    <source>
        <dbReference type="ARBA" id="ARBA00022450"/>
    </source>
</evidence>
<keyword evidence="3" id="KW-0597">Phosphoprotein</keyword>
<feature type="active site" description="Proton donor; for dehydratase activity" evidence="8">
    <location>
        <position position="1270"/>
    </location>
</feature>
<dbReference type="SUPFAM" id="SSF51735">
    <property type="entry name" value="NAD(P)-binding Rossmann-fold domains"/>
    <property type="match status" value="8"/>
</dbReference>
<dbReference type="Pfam" id="PF21089">
    <property type="entry name" value="PKS_DH_N"/>
    <property type="match status" value="4"/>
</dbReference>
<dbReference type="SMART" id="SM00826">
    <property type="entry name" value="PKS_DH"/>
    <property type="match status" value="4"/>
</dbReference>
<dbReference type="InterPro" id="IPR055123">
    <property type="entry name" value="SpnB-like_Rossmann"/>
</dbReference>
<feature type="region of interest" description="N-terminal hotdog fold" evidence="8">
    <location>
        <begin position="1074"/>
        <end position="1197"/>
    </location>
</feature>
<dbReference type="Gene3D" id="3.30.70.3290">
    <property type="match status" value="4"/>
</dbReference>
<keyword evidence="6" id="KW-0511">Multifunctional enzyme</keyword>
<proteinExistence type="predicted"/>
<dbReference type="InterPro" id="IPR057326">
    <property type="entry name" value="KR_dom"/>
</dbReference>
<dbReference type="Pfam" id="PF00550">
    <property type="entry name" value="PP-binding"/>
    <property type="match status" value="5"/>
</dbReference>
<feature type="region of interest" description="N-terminal hotdog fold" evidence="8">
    <location>
        <begin position="6299"/>
        <end position="6422"/>
    </location>
</feature>
<dbReference type="Pfam" id="PF22336">
    <property type="entry name" value="RhiE-like_linker"/>
    <property type="match status" value="1"/>
</dbReference>
<feature type="active site" description="Proton acceptor; for dehydratase activity" evidence="8">
    <location>
        <position position="1106"/>
    </location>
</feature>
<feature type="region of interest" description="C-terminal hotdog fold" evidence="8">
    <location>
        <begin position="1209"/>
        <end position="1349"/>
    </location>
</feature>
<dbReference type="SUPFAM" id="SSF55048">
    <property type="entry name" value="Probable ACP-binding domain of malonyl-CoA ACP transacylase"/>
    <property type="match status" value="4"/>
</dbReference>
<feature type="domain" description="PKS/mFAS DH" evidence="12">
    <location>
        <begin position="2831"/>
        <end position="3107"/>
    </location>
</feature>
<dbReference type="STRING" id="369723.Strop_2768"/>
<dbReference type="GO" id="GO:0006633">
    <property type="term" value="P:fatty acid biosynthetic process"/>
    <property type="evidence" value="ECO:0007669"/>
    <property type="project" value="InterPro"/>
</dbReference>
<dbReference type="InterPro" id="IPR001227">
    <property type="entry name" value="Ac_transferase_dom_sf"/>
</dbReference>
<evidence type="ECO:0000259" key="12">
    <source>
        <dbReference type="PROSITE" id="PS52019"/>
    </source>
</evidence>
<dbReference type="InterPro" id="IPR016039">
    <property type="entry name" value="Thiolase-like"/>
</dbReference>
<dbReference type="SUPFAM" id="SSF53901">
    <property type="entry name" value="Thiolase-like"/>
    <property type="match status" value="4"/>
</dbReference>
<dbReference type="FunFam" id="1.10.1200.10:FF:000007">
    <property type="entry name" value="Probable polyketide synthase pks17"/>
    <property type="match status" value="4"/>
</dbReference>
<dbReference type="SUPFAM" id="SSF52151">
    <property type="entry name" value="FabD/lysophospholipase-like"/>
    <property type="match status" value="4"/>
</dbReference>
<dbReference type="FunFam" id="3.40.366.10:FF:000002">
    <property type="entry name" value="Probable polyketide synthase 2"/>
    <property type="match status" value="4"/>
</dbReference>
<evidence type="ECO:0000256" key="4">
    <source>
        <dbReference type="ARBA" id="ARBA00022679"/>
    </source>
</evidence>
<dbReference type="Gene3D" id="3.40.366.10">
    <property type="entry name" value="Malonyl-Coenzyme A Acyl Carrier Protein, domain 2"/>
    <property type="match status" value="4"/>
</dbReference>
<keyword evidence="14" id="KW-1185">Reference proteome</keyword>
<dbReference type="InterPro" id="IPR014043">
    <property type="entry name" value="Acyl_transferase_dom"/>
</dbReference>
<dbReference type="Gene3D" id="3.40.50.720">
    <property type="entry name" value="NAD(P)-binding Rossmann-like Domain"/>
    <property type="match status" value="4"/>
</dbReference>
<keyword evidence="4" id="KW-0808">Transferase</keyword>
<feature type="domain" description="Ketosynthase family 3 (KS3)" evidence="11">
    <location>
        <begin position="1910"/>
        <end position="2336"/>
    </location>
</feature>
<dbReference type="InterPro" id="IPR020806">
    <property type="entry name" value="PKS_PP-bd"/>
</dbReference>
<evidence type="ECO:0000313" key="13">
    <source>
        <dbReference type="EMBL" id="ABP55210.1"/>
    </source>
</evidence>
<evidence type="ECO:0000256" key="7">
    <source>
        <dbReference type="ARBA" id="ARBA00023315"/>
    </source>
</evidence>
<feature type="region of interest" description="C-terminal hotdog fold" evidence="8">
    <location>
        <begin position="2968"/>
        <end position="3107"/>
    </location>
</feature>
<evidence type="ECO:0000313" key="14">
    <source>
        <dbReference type="Proteomes" id="UP000000235"/>
    </source>
</evidence>
<dbReference type="InterPro" id="IPR020841">
    <property type="entry name" value="PKS_Beta-ketoAc_synthase_dom"/>
</dbReference>
<dbReference type="InterPro" id="IPR049900">
    <property type="entry name" value="PKS_mFAS_DH"/>
</dbReference>
<keyword evidence="7" id="KW-0012">Acyltransferase</keyword>
<dbReference type="CDD" id="cd08956">
    <property type="entry name" value="KR_3_FAS_SDR_x"/>
    <property type="match status" value="4"/>
</dbReference>
<feature type="region of interest" description="C-terminal hotdog fold" evidence="8">
    <location>
        <begin position="4696"/>
        <end position="4835"/>
    </location>
</feature>
<dbReference type="InterPro" id="IPR016035">
    <property type="entry name" value="Acyl_Trfase/lysoPLipase"/>
</dbReference>
<feature type="region of interest" description="N-terminal hotdog fold" evidence="8">
    <location>
        <begin position="2831"/>
        <end position="2956"/>
    </location>
</feature>
<feature type="domain" description="Ketosynthase family 3 (KS3)" evidence="11">
    <location>
        <begin position="3642"/>
        <end position="4069"/>
    </location>
</feature>
<feature type="active site" description="Proton acceptor; for dehydratase activity" evidence="8">
    <location>
        <position position="2863"/>
    </location>
</feature>
<feature type="region of interest" description="N-terminal hotdog fold" evidence="8">
    <location>
        <begin position="4562"/>
        <end position="4684"/>
    </location>
</feature>
<dbReference type="PROSITE" id="PS50075">
    <property type="entry name" value="CARRIER"/>
    <property type="match status" value="5"/>
</dbReference>
<sequence>MSLAGCREAAATGPPTGPGGLAVTGRRSRHTDPGAEPGDLVERAMSESANPTSAELGALSALRRRLEGRTAEEQDRALIALVREQARDVLRTVLPDGPEAVEPGRPFRDLGFDSLAAVELHRRLIAATGLDLPVTLIFDHPTPQAVGRLLRTLLGGDAAPAPAAAPLRRPDDEPIAVVGIGCRYPGHSTSAEDLWRLVSEGRHVISDFPTDRGWDIEGLYDPDPGKPGKTYVRQGGFLEDAAAFDADFFGISPREAMTMDPQQRLVLETAWEALEDAGIDTASLHGSQTGVFIGAEPQEYGPRLHEAPEGLDGYLLTGNAPSVVSGRLAYTFGFEGPTLTVDTACSGSLVALHLACQAVQRGECTTALAGGVAVMVHPGAFTAFSRQRGLAPDGLCKPFAAAADGTGWAEGVGILVLERLADARRNGHRVLGVIRGSATNQDGASNGLTAPNGPSQQRVILSALASAGLTSTDVDMVEAHGTGTRLGDPIEAQAIIATYGRERPADRPLWLGSLKSNIGHSQAAAGVAGVIKVLMAMRHRVLPRTLHVDAPTPNVDWSAGTVELLTEAREWTDPGRPRRAGVSSFGVSGTNAHVIVEEPPPVDDHVIPVVPQPSREVLPVVLSARGGAALRAQAAALLAAVDAGENAPTLLDAAYSLATTRTALEDRAVLVSQDRVTTLHDLAALADGSDVPGVHLGRAAGGGLGFLFTGQGSQRLGAGRELYRTYPVYAAAFDAACGWLDLQLDVPLTDVLFAESDTAEAALLDQTAYAQCALFAVEVAQFRLLESWGVRPDVVAGHSIGELAAAHVAGVLSLEDAAILVAARGRLMQQLPAEGAMVSVQATEEQVRPLLADREAQVGLAAVNGPTSVVVSGNEVAVLEVAAAVAAAGHKTKRLRVSHAFHSPLMAPMLAEFGRLTQVLSYSPPTIPIVSTVTGQAVLSGELCDPEYWVRHVRDCVRFADAIRAMADEGVATFLELGPAGVLSAMGPACLTEDDDVVFAPVLRADQDEETDIVSAVARAHVRGVPVDWAALLAPRGARRIALPTYAFQHRRFWMASGAGSADATGFGQLAAGHPLVSAVVGLAGGDGVVLTGRVSLRSHPWLAEHTISGVALLPGTAFVELAVRAGDQVGCATVEELTLEAPLALDEQGVALQVVVSAADPTGRCPLAVYSRPDEPGDQLWTRHVSGFLAPEAADSGTPLTEWPPRGAQPVDLTDIYPELAGQGYGYGPVFQGLKAVWQRGAEVYAEVALPADSRADAAHFGLHPAVLDAALHAIDAARRGEPAEDEVRIPFAWNDVTLHAVGAAEVRVRVAPAAGDSVSVTLADPTGAPVASVRSFVSRPVSTAQLTAARGGYHERLFRLEWTKLGHRPAPSGTPRWCVLGDERIDAAPRYPDAAALGAAIDAGATAPEWTFAGVRAGDVRAATADALATLQQWLSDARLAGTRLVFVSRIDDLATEAVWGLVRAAQTENPDRFVTVRLTDVPSSLLATALATGEPELRLRDGEISVPRLARVATVAGADDADGGARWPTDGTVLVTGGTGGLGAHVARHLVSTHGVRHLLLTSRSGPAAAGVAELRAELAAAGASVEVAACDAANADALAALLAAVPDDRPLRAVVHAAGIVDDGVIGSLSPDRLDAVLKAKLDGAVNLDELTRDADLSVFVLFSSLASLLDCAGQGNYAAANATLNALATARRAAGRPAVALTWGLWTGDRGMGGMLDAAALQRIDRSGMPGLAPAENLALLDAALGVDEPVLAPIQVDLATLRHRPDGVPALLRGLVPLPARRAAQAAGPADAAQGWARKLAALTPAERDRVTVDLIRVHVAAVLGHDGSAAIEPRRAFNEVGFDSLAAVELRNRLNAATGLRLPATLVFDYPTPAALAEFVVSTVLGIGAEVAAPEPAPASFTQEPIAIVAMGCRFPGGVRSPEDLWELLEGGVDAVSGFPTDRGWDLVGMYDPEPGKPGKTYSMEGGFLYDAADFDADFFGISPREAIAMDPQQRLLLETSWEVLERAGIDPTSLRGSPTGVFAGVMYHDYALRLHQTPDELAGYLGNGSLASIVSGRVAYTLGLEGPTMSIDTACSSSLVAIHLAVQALRAGECSLALAGGVTVMSTPDTFIDFSRQRGLARDGRSKSFAAGADGTGWGEGAGMLLLERLSDAERHGHQVLAVVRGSAINQDGASNGLTAPNGPSQQRVIRQALAAANVRPDQVDLVEAHGTGTTLGDPIEAQAIIATYGQDRPEERPLWLGSIKSNIGHTQGAAGVAGVIKMVLAMRNDVLPRTLHVDEPSPQIDWSAGEVRLLSEAQRWPVLDRPRRGGVSSFGISGTNAHVIIEQALPIAAPPIAAPPIAAPPVETPSAEALPVAALSVEAPSADVLEPEILPWVLSARTDEALRAQAGQVRATVAAATADHGEFAYVLAKGRAALERRAVVVGDATDLLAGADALVAGAPVPTPLHGGSGTVFVFPGQGSQWLGMAVELLDSSPVFAERMGECAAALDEFVSWRLVDVLRGVEGAPSLDREDVVQPVLWAVMVSLAGLWRSFGVEPDAVVGHSQGEIAAAVVAGGLSLRDGALVVALRSSVIAEVLAGRGGMASVGLSERQVLDRLGAYDGRLSVATVNGASSVVVTGDRDAVDDLIATLSAEDVRARRVNIDYASHSAQVELIEQRLLEVLAGVVPRSSSVPFYSTVTGGVVDTVGLDAGYWFANLRRRVRFEEATRVLLGAGMRVFLECSAHPVLTMGIEETAAVVGAEVAVVGSLRRGEGGWRRWLISVGEAFVRGVRVDWSSALPARPRGEVLLPTYPFQRRRYWINATTGATDVASVGLGAAGHPLWGAAVNLAESGEVLFTGRLSLDAHPWLADHAVSGTVLLPGAGFVELILHAGDHVGCGHVEELTLHAPLLLPERGAVQVQLLLGALDDAGRRPVTVHARPEHADPDLPWTRHATAVLTDTPTAADFDLAVWPPPGAVPVSTVGLYDDLVAQGYEYGPVFQGVQAAWRVGEVVYAEVALPQEAYGDAGRFGLHPALLDAALQAVGIGEPVSADRPPYLPFVWTDVTLHAAGATALRVKITASGPEAVTLHLADPEGTPVAVVGSLVSRPVQLSTAVPTDGDLYRVDWTAVPTGTAPESWGYLEGLGLGVPDVVLAPLTRAGDATDPATAARTVAGQTLAILQSWLADPAQAAARLVVITDGAVDGGTDLVYAPVWGLVRAAQAENPGQFVLVDADPGTPVEEVLAAVGTGEPELSLRGGQVRVPRLARVVGGGVWRAGGTVLVTGGTGVLGALVARHLVVGHGVRELVLASRRGLAAPGAVELRDELIGLGAVVEVVACDVADRSAVAALLDGISELTAVVHTAGVLDDGTVAALTDGQFDGVWRAKATPAWHLHELTRDRELSAFVLFSSAAGVVDGSGQGNYAAANVFVDALAGYRRALGLPAVSLAWGFWEQRSGMTAHLGEADVARMARSGVLPLGSEQGLALFDAAVGSDEPVLVPVRLDTAALRAQGQQMPALFRGLVRLPVRRAAGGGAAPVGGSALHRQLVALGAEEQHRMLLDLVRAAVAAVLGHDSVTTVEPARAFKELGFDSLAAVELRNGLNAGTGLRLPATLVFDYPNPTALADYLHSRILGAATPTTPTVAIPVADDEPIAIVAMSCRFPGGVATPEDLWRLLADGTDAISPFPTDRGWDLVGMYDPEPGKPGKTYSMEGGFLYDAADFDPDFFGISPREAIAMDPQQRLLLETSWEALERAGIDPTSLRGSPTGVFTGVMYHDYASRLPEVPEELAGYLGNGSMASVASGRVSYTLGLEGPAVSVDTACSSSLVAIHLAVQALRSGECSLALAGGVTVMSTPDTFVEFSLQRGLAADNRCKSFAAGADGTAMSEGAGMLLLERLSDAERHGHQVLAVVRGSAINQDGASNGLTAPNGPSQQRVIRQALASAGGVPASEVDAVEAHGTGTALGDPIEAQALLATYGQGRSGERPLWLGSIKSNIGHTQGAAGVAGVIKMVLAMRNDVLPRTLHVDEPSPQIDWSAGEVRLLSEAQRWPVLDRPRRGGVSSFGISGTNAHVIIEQALPIAAPPIAAPPIAAPPVETPSAEALPVAALSVEAPSADVLEPEILPWVLSARTDEALRAQAGRVAAVAEVGTERAGDLAYALATGRALLERRAVVVGDRADFVAAARTLTEGGTAPGVLQGGTVFVFPGQGSQWLGMAVELLDSSPVFAERMGECAAALDEFVSWRLVDVLRGVEGAPSLDRVDVVQPVLWAVMVSLAGLWRSFGVEPDAVVGHSQGEIAAAVVAGGLSLRDGALVVALRSSVIAEVLAGRGGMASVGLSERQVLDRLGAYDGRLSVATVNGASSVVVSGDRDAVDDLIATLSAEDVRARRVDVDYASHSAQVELIEQRLLEVLAGVVPRSSSVPFYSTVTGGVVDTVGLDAGYWFANLRRRVRFEEATRVLLGAGMRVFLECSAHPVLTMGIEETAAVVGAEVAVVGSLRRGEGGWRRWLISVGEAFVRGVRVDWSSALPARPRGEVLLPTYPFQRRRYWINATGGTADLTSAGLGSAGHPLWGAAVTMAESGEVLFTGRLSLDAHPWLADHAVSGTVLLPGAGFVELILHAGDHVGCGHVEELTLHAPLLLPERGAVQVQLLLGALDDAGRRPVTVHARPEHADSWVQHATGILSAEVIDPGFDLAVWPPPGAVPVSTVGLYDDLVAQGYEYGPVFQGVQAAWRVGEVVYAEVALPQEAYGDAGRFGLHPALLDAALQAVGIGEPVSADRPPYLPFVWTDVTLHAAGATALRVKITASGPEAVTLHLADPEGTPVAVVGSLVSRPVQLSTAVPTDGDLYRVDWTAVSVAAAPATSWAYLDDLADDVPELVVARLTDVHPAATPDPGDGPAVDTESAARTAVGATLALLQSWLADPRLAESRLVILTDGAVDGGTDLVYAPVWGLVRAAQAENPGQFVLVDADPGTPVEEVLAAVGTGEPELSLRGGQVRVPRLARVVGGGVWRAGGTVLVTGGTGVLGALVARHLVVGHGVRELVLASRRGLAAPGAVELRDELIGLGAVVEVVACDVADRSAVAALLDGISELTAVVHTAGVLDDGTVAALTDGQFDGVWRAKATPAWHLHELTRDRELSAFVLFSSAAGVVDGSGQGNYAAANVFVDALAGYRRALGLPAVSLAWGFWEQRSGMTAHLGEADVARMARSGVLPLGSEQGLALFDAAVGSDEPVLVPVRLDTAALRAQGQQMPALFRGLVRLPVRRAAGGGAAPVGGSALHRQLVALGAEEQHRMLLDLVRAAVAAVLGHDSVTTVEPARAFKELGFDSLAAVELRNGLNAGTGLRLPATLVFDYPNPTALAGYLHRAILGVPADTQPTGVLRPMEDEPVAIVAMGCRFPGGVRSPEDLWELLEGGVDAVSGFPTDRGWDLVGMYDPEPGKPGKTYSMEGGFLYDAADFDPDFFGISPREAIAMDPQQRLLLETSWEALERAGIDPTSLRGSPTGVFTGVMYHDYASRLPEVPEELAGYLGNGSMASVASGRVSYTLGLEGPAVSVDTACSSSLVAIHLAVQALRSGECSLALAGGVTVMSTPDTFVEFSLQRGLAADNRCKSFAAGADGTAMSEGAGMLLLERLSDAERHGHQVLAVVRGSAINQDGASNGLTAPNGPSQQRVIRQALAAANVRPDQVDLVEAHGTGTTLGDPIEAQAIIATYGQDRPEERPLWLGSIKSNIGHTQGAAGVAGVIKMVLAMRNDVLPRTLHVDEPSPQIDWSAGEVRLLSEAQRWPVLDRPRRGGVSSFGISGTNAHVIIEQAPPIAAPPIAAPPVETPSAEALPVAALSVEAPSADVLEPEILPWVMSARTDEALRAQADLAAGTGATLNVAYSLATTRTAWERRAVVVAAAGDDAIRALRAVAEGTDVAELVQGSPSTGKLAMLFTGQGAQRLGMGRELAAAYPAFAETFAEVCGHLDAKLDRPLREVLYTEPDVADAALLDQTVYSQSALFAIEVALFRLLDSWGIRPDLVGGHSIGEITAAHVAGVLSLPDAATLVTARGRLMQGMREDGAMVAVEASEVEVRPELVGREAELGIAAVNGPLSVVISGDDDAVGAIADSWRARGRRTKRLRVSHAFHSPHMEPMLAEFHGIVAGLTFAPPRVPVVSNLTGRLADPDEIRTPEYWVRHVREAVRFSDGIATLQAAGVTTFLEVGPDAVLTAMGRDCATDIEDVTLVPVLRGGREEAATVLTAVATLHTRGVPVDWRAWFAPTGGRVTDLPTYPFQRRRLWLDAPAGSGGDVPGLGLRPAAHPLLGAVVGLAGADGTVLTGRLSLRTHPWLAEHALAGTVLLPGTAFIELAVRAGDQVGCGLVEELTLEAPLIVPAQGGVDLQVVVGAPDEAGRCPVTVHSRPEEHVQGWTRHATGVLAPAAGTVPDAPTGGAWPPAGATPVDLDGRYDRLADSGYHYGPLFQGLRAAWRRDDEVYAEVALPEDVWSSAERFGLHPALFDAVLHTLDLTGTDPGDDDLLRLPFAWRGVALNATGAVALRVRSWRTGPEEFAFALTDTAGVPVASVASLVVRPLAADQLAGARTGHRSSLYQVTWAPVPAPATTTNDATVVLGDDDLGLGVPCHPDLAALAADIERTGAVPRTVAVAWHTTSDSTVAAATGALALVQGWLADERFTASRLALVTTRAVATAEGEDVPRPVDATIVGLVRAAQEENPGRLALVDLDGADPTRLRAALAVDAEPQLAVRRAELFAPRLAPLPVFDGELPVDPEPEGTVLVTGGTGGLGRLVAEHLITRHGVRRLLLASRRGPAAPGVDELVARLAAAGAEVTVAACDLADRAAVAALLDGVPAAHPLVGVIHAAGVLDDGLVPTLTPERTAAVLAPKAEAARYLHELTLCRPLRWFVLFSSAATTLGGAGQASYTAANAYLDALAQHRRAHGLAGTSLAWGLWAEPGSGMTGHLSEADLRRMARSGVSALSTGDALALFDATIHAGPALALPVRLDLAAIRTRTEGVPPLFRGLVPAPARRTASGAAGPLAGEQSLADRLLGLTRDDADRTVIELVRARAAEVLGHDRPNAIDPDRGFLELGFDSLAAVEFRNSLGAATGLRLPATLIYDHPSPAAVARFVRSELTDVLPDTPSLEAELARFEALMDDTVPDEGERGRITVRLQALMSRWNATYGAAGAEPAPRDVTSATADELFDILDDELQGSD</sequence>
<dbReference type="SMART" id="SM00822">
    <property type="entry name" value="PKS_KR"/>
    <property type="match status" value="4"/>
</dbReference>
<protein>
    <submittedName>
        <fullName evidence="13">Beta-ketoacyl synthase</fullName>
    </submittedName>
</protein>
<dbReference type="InterPro" id="IPR014030">
    <property type="entry name" value="Ketoacyl_synth_N"/>
</dbReference>
<feature type="domain" description="Carrier" evidence="10">
    <location>
        <begin position="5288"/>
        <end position="5363"/>
    </location>
</feature>
<organism evidence="13 14">
    <name type="scientific">Salinispora tropica (strain ATCC BAA-916 / DSM 44818 / JCM 13857 / NBRC 105044 / CNB-440)</name>
    <dbReference type="NCBI Taxonomy" id="369723"/>
    <lineage>
        <taxon>Bacteria</taxon>
        <taxon>Bacillati</taxon>
        <taxon>Actinomycetota</taxon>
        <taxon>Actinomycetes</taxon>
        <taxon>Micromonosporales</taxon>
        <taxon>Micromonosporaceae</taxon>
        <taxon>Salinispora</taxon>
    </lineage>
</organism>
<feature type="domain" description="Carrier" evidence="10">
    <location>
        <begin position="3549"/>
        <end position="3624"/>
    </location>
</feature>
<dbReference type="Pfam" id="PF14765">
    <property type="entry name" value="PS-DH"/>
    <property type="match status" value="4"/>
</dbReference>
<dbReference type="Pfam" id="PF00698">
    <property type="entry name" value="Acyl_transf_1"/>
    <property type="match status" value="4"/>
</dbReference>
<feature type="active site" description="Proton donor; for dehydratase activity" evidence="8">
    <location>
        <position position="4757"/>
    </location>
</feature>
<dbReference type="InterPro" id="IPR016036">
    <property type="entry name" value="Malonyl_transacylase_ACP-bd"/>
</dbReference>
<dbReference type="InterPro" id="IPR020807">
    <property type="entry name" value="PKS_DH"/>
</dbReference>
<dbReference type="PROSITE" id="PS52004">
    <property type="entry name" value="KS3_2"/>
    <property type="match status" value="4"/>
</dbReference>
<feature type="domain" description="Ketosynthase family 3 (KS3)" evidence="11">
    <location>
        <begin position="172"/>
        <end position="598"/>
    </location>
</feature>
<dbReference type="GO" id="GO:0004312">
    <property type="term" value="F:fatty acid synthase activity"/>
    <property type="evidence" value="ECO:0007669"/>
    <property type="project" value="TreeGrafter"/>
</dbReference>
<keyword evidence="5" id="KW-0677">Repeat</keyword>
<dbReference type="GO" id="GO:0004315">
    <property type="term" value="F:3-oxoacyl-[acyl-carrier-protein] synthase activity"/>
    <property type="evidence" value="ECO:0007669"/>
    <property type="project" value="InterPro"/>
</dbReference>
<dbReference type="InterPro" id="IPR049552">
    <property type="entry name" value="PKS_DH_N"/>
</dbReference>
<dbReference type="Pfam" id="PF22953">
    <property type="entry name" value="SpnB_Rossmann"/>
    <property type="match status" value="4"/>
</dbReference>
<dbReference type="PANTHER" id="PTHR43775:SF51">
    <property type="entry name" value="INACTIVE PHENOLPHTHIOCEROL SYNTHESIS POLYKETIDE SYNTHASE TYPE I PKS1-RELATED"/>
    <property type="match status" value="1"/>
</dbReference>
<dbReference type="InterPro" id="IPR036736">
    <property type="entry name" value="ACP-like_sf"/>
</dbReference>
<dbReference type="InterPro" id="IPR032821">
    <property type="entry name" value="PKS_assoc"/>
</dbReference>
<dbReference type="Gene3D" id="3.40.47.10">
    <property type="match status" value="4"/>
</dbReference>
<dbReference type="Pfam" id="PF02801">
    <property type="entry name" value="Ketoacyl-synt_C"/>
    <property type="match status" value="4"/>
</dbReference>